<gene>
    <name evidence="1" type="ORF">F2P56_017395</name>
</gene>
<dbReference type="EMBL" id="LIHL02000008">
    <property type="protein sequence ID" value="KAF5461281.1"/>
    <property type="molecule type" value="Genomic_DNA"/>
</dbReference>
<name>A0A833TJT7_JUGRE</name>
<sequence length="111" mass="12878">MARRRWCFINACSVSESSVWSNVPVTEPCAPIRMRESTFRLDLENRKDTILHHHCQLLAFIIPHTRIVENNFRVQFLLYIAAYITAPQSDDSDLSAYLCKPSAVYLFKLES</sequence>
<dbReference type="Gramene" id="Jr08_00170_p2">
    <property type="protein sequence ID" value="cds.Jr08_00170_p2"/>
    <property type="gene ID" value="Jr08_00170"/>
</dbReference>
<reference evidence="1" key="2">
    <citation type="submission" date="2020-03" db="EMBL/GenBank/DDBJ databases">
        <title>Walnut 2.0.</title>
        <authorList>
            <person name="Marrano A."/>
            <person name="Britton M."/>
            <person name="Zimin A.V."/>
            <person name="Zaini P.A."/>
            <person name="Workman R."/>
            <person name="Puiu D."/>
            <person name="Bianco L."/>
            <person name="Allen B.J."/>
            <person name="Troggio M."/>
            <person name="Leslie C.A."/>
            <person name="Timp W."/>
            <person name="Dendekar A."/>
            <person name="Salzberg S.L."/>
            <person name="Neale D.B."/>
        </authorList>
    </citation>
    <scope>NUCLEOTIDE SEQUENCE</scope>
    <source>
        <tissue evidence="1">Leaves</tissue>
    </source>
</reference>
<accession>A0A833TJT7</accession>
<dbReference type="Proteomes" id="UP000619265">
    <property type="component" value="Unassembled WGS sequence"/>
</dbReference>
<comment type="caution">
    <text evidence="1">The sequence shown here is derived from an EMBL/GenBank/DDBJ whole genome shotgun (WGS) entry which is preliminary data.</text>
</comment>
<organism evidence="1 2">
    <name type="scientific">Juglans regia</name>
    <name type="common">English walnut</name>
    <dbReference type="NCBI Taxonomy" id="51240"/>
    <lineage>
        <taxon>Eukaryota</taxon>
        <taxon>Viridiplantae</taxon>
        <taxon>Streptophyta</taxon>
        <taxon>Embryophyta</taxon>
        <taxon>Tracheophyta</taxon>
        <taxon>Spermatophyta</taxon>
        <taxon>Magnoliopsida</taxon>
        <taxon>eudicotyledons</taxon>
        <taxon>Gunneridae</taxon>
        <taxon>Pentapetalae</taxon>
        <taxon>rosids</taxon>
        <taxon>fabids</taxon>
        <taxon>Fagales</taxon>
        <taxon>Juglandaceae</taxon>
        <taxon>Juglans</taxon>
    </lineage>
</organism>
<evidence type="ECO:0000313" key="1">
    <source>
        <dbReference type="EMBL" id="KAF5461281.1"/>
    </source>
</evidence>
<protein>
    <submittedName>
        <fullName evidence="1">Uncharacterized protein</fullName>
    </submittedName>
</protein>
<dbReference type="AlphaFoldDB" id="A0A833TJT7"/>
<reference evidence="1" key="1">
    <citation type="submission" date="2015-10" db="EMBL/GenBank/DDBJ databases">
        <authorList>
            <person name="Martinez-Garcia P.J."/>
            <person name="Crepeau M.W."/>
            <person name="Puiu D."/>
            <person name="Gonzalez-Ibeas D."/>
            <person name="Whalen J."/>
            <person name="Stevens K."/>
            <person name="Paul R."/>
            <person name="Butterfield T."/>
            <person name="Britton M."/>
            <person name="Reagan R."/>
            <person name="Chakraborty S."/>
            <person name="Walawage S.L."/>
            <person name="Vasquez-Gross H.A."/>
            <person name="Cardeno C."/>
            <person name="Famula R."/>
            <person name="Pratt K."/>
            <person name="Kuruganti S."/>
            <person name="Aradhya M.K."/>
            <person name="Leslie C.A."/>
            <person name="Dandekar A.M."/>
            <person name="Salzberg S.L."/>
            <person name="Wegrzyn J.L."/>
            <person name="Langley C.H."/>
            <person name="Neale D.B."/>
        </authorList>
    </citation>
    <scope>NUCLEOTIDE SEQUENCE</scope>
    <source>
        <tissue evidence="1">Leaves</tissue>
    </source>
</reference>
<proteinExistence type="predicted"/>
<evidence type="ECO:0000313" key="2">
    <source>
        <dbReference type="Proteomes" id="UP000619265"/>
    </source>
</evidence>